<protein>
    <recommendedName>
        <fullName evidence="1">Beta-lactamase-related domain-containing protein</fullName>
    </recommendedName>
</protein>
<dbReference type="Pfam" id="PF17660">
    <property type="entry name" value="BTRD1"/>
    <property type="match status" value="4"/>
</dbReference>
<dbReference type="KEGG" id="hro:HELRODRAFT_163396"/>
<dbReference type="Proteomes" id="UP000015101">
    <property type="component" value="Unassembled WGS sequence"/>
</dbReference>
<dbReference type="PANTHER" id="PTHR46825">
    <property type="entry name" value="D-ALANYL-D-ALANINE-CARBOXYPEPTIDASE/ENDOPEPTIDASE AMPH"/>
    <property type="match status" value="1"/>
</dbReference>
<dbReference type="SUPFAM" id="SSF56601">
    <property type="entry name" value="beta-lactamase/transpeptidase-like"/>
    <property type="match status" value="1"/>
</dbReference>
<dbReference type="InterPro" id="IPR001466">
    <property type="entry name" value="Beta-lactam-related"/>
</dbReference>
<dbReference type="EMBL" id="KB097495">
    <property type="protein sequence ID" value="ESN96345.1"/>
    <property type="molecule type" value="Genomic_DNA"/>
</dbReference>
<dbReference type="OrthoDB" id="6281933at2759"/>
<dbReference type="RefSeq" id="XP_009025523.1">
    <property type="nucleotide sequence ID" value="XM_009027275.1"/>
</dbReference>
<reference evidence="4" key="1">
    <citation type="submission" date="2012-12" db="EMBL/GenBank/DDBJ databases">
        <authorList>
            <person name="Hellsten U."/>
            <person name="Grimwood J."/>
            <person name="Chapman J.A."/>
            <person name="Shapiro H."/>
            <person name="Aerts A."/>
            <person name="Otillar R.P."/>
            <person name="Terry A.Y."/>
            <person name="Boore J.L."/>
            <person name="Simakov O."/>
            <person name="Marletaz F."/>
            <person name="Cho S.-J."/>
            <person name="Edsinger-Gonzales E."/>
            <person name="Havlak P."/>
            <person name="Kuo D.-H."/>
            <person name="Larsson T."/>
            <person name="Lv J."/>
            <person name="Arendt D."/>
            <person name="Savage R."/>
            <person name="Osoegawa K."/>
            <person name="de Jong P."/>
            <person name="Lindberg D.R."/>
            <person name="Seaver E.C."/>
            <person name="Weisblat D.A."/>
            <person name="Putnam N.H."/>
            <person name="Grigoriev I.V."/>
            <person name="Rokhsar D.S."/>
        </authorList>
    </citation>
    <scope>NUCLEOTIDE SEQUENCE</scope>
</reference>
<dbReference type="HOGENOM" id="CLU_373100_0_0_1"/>
<dbReference type="Gene3D" id="3.40.710.10">
    <property type="entry name" value="DD-peptidase/beta-lactamase superfamily"/>
    <property type="match status" value="1"/>
</dbReference>
<reference evidence="2 4" key="2">
    <citation type="journal article" date="2013" name="Nature">
        <title>Insights into bilaterian evolution from three spiralian genomes.</title>
        <authorList>
            <person name="Simakov O."/>
            <person name="Marletaz F."/>
            <person name="Cho S.J."/>
            <person name="Edsinger-Gonzales E."/>
            <person name="Havlak P."/>
            <person name="Hellsten U."/>
            <person name="Kuo D.H."/>
            <person name="Larsson T."/>
            <person name="Lv J."/>
            <person name="Arendt D."/>
            <person name="Savage R."/>
            <person name="Osoegawa K."/>
            <person name="de Jong P."/>
            <person name="Grimwood J."/>
            <person name="Chapman J.A."/>
            <person name="Shapiro H."/>
            <person name="Aerts A."/>
            <person name="Otillar R.P."/>
            <person name="Terry A.Y."/>
            <person name="Boore J.L."/>
            <person name="Grigoriev I.V."/>
            <person name="Lindberg D.R."/>
            <person name="Seaver E.C."/>
            <person name="Weisblat D.A."/>
            <person name="Putnam N.H."/>
            <person name="Rokhsar D.S."/>
        </authorList>
    </citation>
    <scope>NUCLEOTIDE SEQUENCE</scope>
</reference>
<proteinExistence type="predicted"/>
<gene>
    <name evidence="3" type="primary">20200050</name>
    <name evidence="2" type="ORF">HELRODRAFT_163396</name>
</gene>
<dbReference type="EMBL" id="AMQM01001382">
    <property type="status" value="NOT_ANNOTATED_CDS"/>
    <property type="molecule type" value="Genomic_DNA"/>
</dbReference>
<dbReference type="PANTHER" id="PTHR46825:SF9">
    <property type="entry name" value="BETA-LACTAMASE-RELATED DOMAIN-CONTAINING PROTEIN"/>
    <property type="match status" value="1"/>
</dbReference>
<dbReference type="CTD" id="20200050"/>
<accession>T1EU00</accession>
<dbReference type="GeneID" id="20200050"/>
<dbReference type="AlphaFoldDB" id="T1EU00"/>
<keyword evidence="4" id="KW-1185">Reference proteome</keyword>
<dbReference type="InterPro" id="IPR049511">
    <property type="entry name" value="PGH-like_rpt"/>
</dbReference>
<organism evidence="3 4">
    <name type="scientific">Helobdella robusta</name>
    <name type="common">Californian leech</name>
    <dbReference type="NCBI Taxonomy" id="6412"/>
    <lineage>
        <taxon>Eukaryota</taxon>
        <taxon>Metazoa</taxon>
        <taxon>Spiralia</taxon>
        <taxon>Lophotrochozoa</taxon>
        <taxon>Annelida</taxon>
        <taxon>Clitellata</taxon>
        <taxon>Hirudinea</taxon>
        <taxon>Rhynchobdellida</taxon>
        <taxon>Glossiphoniidae</taxon>
        <taxon>Helobdella</taxon>
    </lineage>
</organism>
<dbReference type="STRING" id="6412.T1EU00"/>
<dbReference type="Pfam" id="PF00144">
    <property type="entry name" value="Beta-lactamase"/>
    <property type="match status" value="1"/>
</dbReference>
<evidence type="ECO:0000313" key="2">
    <source>
        <dbReference type="EMBL" id="ESN96345.1"/>
    </source>
</evidence>
<dbReference type="InterPro" id="IPR012338">
    <property type="entry name" value="Beta-lactam/transpept-like"/>
</dbReference>
<sequence length="745" mass="86564">MFKVKNSDQRIRNITVEHLLQHSSGWDQKVTGDPVLRPEILKKFVEKEFKIKNKYLSSNVYGNNHFMMHLNMKNRFKKDYSSTSPRLLAEKQGDLMEDNGYPMVSPLFSDDYSIIDNNFNIDSPIRPDKLQTENSFSVYKKDKHFSDNHSRSHARNKYRYKLSKSDVVRYFLSHPLHYDPGTKYSYSNFGYLLLGLIIEKLTSRSYESYMKDILSRMGVQRMKIGKHQNHHIDVSEVEYFVSEPGKNRTTLFRNPISIHGSLDMSILDSSSGWTSSASELVAILEAFYNSLNPHDKDLSKKFILSRETTRRMIERPSYLGKSGQVASSSSSWYGLGIVVANNEKVLWHSGFLEGSSAMMYKDENDITWSILLNCKLQPNDLNDFMKYAVKKLINRSEDDDTNNFSLANFMDSPAVSFDPEHMENDLDDMEMQENYKIHVDQSLESLFDSVSQDRKNFVKTMIPDHKFYDFINLFSHKIYRLIWLDAYNDASGQMFFNTIWSKNENPQSKWKVYLDLIPSRYRRRYKARIAQGYRLAHVESYVSKRKLRYAALFVKDDWPDWTSYEGFSPSKHKVEFYRLSAKGYRLVVQSVSEYKGQLYVAALYDKIYIGNGRVRLGLTLKEFSNELKMQMSKGQVLSYVQAYKNRERLKFSAIWSPKTSKLWAEWDGSKILGSVDPDPNPDLDDGSGRIRIRIRIHVVCVDFGPVKRRILNLGSADPNLFRIPGFGSESGFGTVAFLLVCITEY</sequence>
<feature type="domain" description="Beta-lactamase-related" evidence="1">
    <location>
        <begin position="158"/>
        <end position="376"/>
    </location>
</feature>
<dbReference type="InParanoid" id="T1EU00"/>
<evidence type="ECO:0000313" key="4">
    <source>
        <dbReference type="Proteomes" id="UP000015101"/>
    </source>
</evidence>
<dbReference type="eggNOG" id="ENOG502S73P">
    <property type="taxonomic scope" value="Eukaryota"/>
</dbReference>
<dbReference type="EnsemblMetazoa" id="HelroT163396">
    <property type="protein sequence ID" value="HelroP163396"/>
    <property type="gene ID" value="HelroG163396"/>
</dbReference>
<dbReference type="InterPro" id="IPR050491">
    <property type="entry name" value="AmpC-like"/>
</dbReference>
<reference evidence="3" key="3">
    <citation type="submission" date="2015-06" db="UniProtKB">
        <authorList>
            <consortium name="EnsemblMetazoa"/>
        </authorList>
    </citation>
    <scope>IDENTIFICATION</scope>
</reference>
<name>T1EU00_HELRO</name>
<evidence type="ECO:0000259" key="1">
    <source>
        <dbReference type="Pfam" id="PF00144"/>
    </source>
</evidence>
<evidence type="ECO:0000313" key="3">
    <source>
        <dbReference type="EnsemblMetazoa" id="HelroP163396"/>
    </source>
</evidence>